<dbReference type="AlphaFoldDB" id="A0AAW1EHP8"/>
<accession>A0AAW1EHP8</accession>
<dbReference type="EMBL" id="JBCEZU010000329">
    <property type="protein sequence ID" value="KAK9521482.1"/>
    <property type="molecule type" value="Genomic_DNA"/>
</dbReference>
<evidence type="ECO:0000313" key="1">
    <source>
        <dbReference type="EMBL" id="KAK9521482.1"/>
    </source>
</evidence>
<organism evidence="1 2">
    <name type="scientific">Zoarces viviparus</name>
    <name type="common">Viviparous eelpout</name>
    <name type="synonym">Blennius viviparus</name>
    <dbReference type="NCBI Taxonomy" id="48416"/>
    <lineage>
        <taxon>Eukaryota</taxon>
        <taxon>Metazoa</taxon>
        <taxon>Chordata</taxon>
        <taxon>Craniata</taxon>
        <taxon>Vertebrata</taxon>
        <taxon>Euteleostomi</taxon>
        <taxon>Actinopterygii</taxon>
        <taxon>Neopterygii</taxon>
        <taxon>Teleostei</taxon>
        <taxon>Neoteleostei</taxon>
        <taxon>Acanthomorphata</taxon>
        <taxon>Eupercaria</taxon>
        <taxon>Perciformes</taxon>
        <taxon>Cottioidei</taxon>
        <taxon>Zoarcales</taxon>
        <taxon>Zoarcidae</taxon>
        <taxon>Zoarcinae</taxon>
        <taxon>Zoarces</taxon>
    </lineage>
</organism>
<reference evidence="1 2" key="1">
    <citation type="journal article" date="2024" name="Genome Biol. Evol.">
        <title>Chromosome-level genome assembly of the viviparous eelpout Zoarces viviparus.</title>
        <authorList>
            <person name="Fuhrmann N."/>
            <person name="Brasseur M.V."/>
            <person name="Bakowski C.E."/>
            <person name="Podsiadlowski L."/>
            <person name="Prost S."/>
            <person name="Krehenwinkel H."/>
            <person name="Mayer C."/>
        </authorList>
    </citation>
    <scope>NUCLEOTIDE SEQUENCE [LARGE SCALE GENOMIC DNA]</scope>
    <source>
        <strain evidence="1">NO-MEL_2022_Ind0_liver</strain>
    </source>
</reference>
<evidence type="ECO:0000313" key="2">
    <source>
        <dbReference type="Proteomes" id="UP001488805"/>
    </source>
</evidence>
<sequence>MEVECVATFEFQAVHISKDFSWTSTPPSEETDDPQILANVYRYTIESIFTNWITMATALSLTKKHCRG</sequence>
<protein>
    <submittedName>
        <fullName evidence="1">Uncharacterized protein</fullName>
    </submittedName>
</protein>
<proteinExistence type="predicted"/>
<keyword evidence="2" id="KW-1185">Reference proteome</keyword>
<dbReference type="Proteomes" id="UP001488805">
    <property type="component" value="Unassembled WGS sequence"/>
</dbReference>
<gene>
    <name evidence="1" type="ORF">VZT92_021283</name>
</gene>
<name>A0AAW1EHP8_ZOAVI</name>
<comment type="caution">
    <text evidence="1">The sequence shown here is derived from an EMBL/GenBank/DDBJ whole genome shotgun (WGS) entry which is preliminary data.</text>
</comment>